<evidence type="ECO:0000313" key="2">
    <source>
        <dbReference type="Proteomes" id="UP001056120"/>
    </source>
</evidence>
<evidence type="ECO:0000313" key="1">
    <source>
        <dbReference type="EMBL" id="KAI3810027.1"/>
    </source>
</evidence>
<accession>A0ACB9ISK2</accession>
<keyword evidence="2" id="KW-1185">Reference proteome</keyword>
<name>A0ACB9ISK2_9ASTR</name>
<gene>
    <name evidence="1" type="ORF">L1987_19633</name>
</gene>
<reference evidence="1 2" key="2">
    <citation type="journal article" date="2022" name="Mol. Ecol. Resour.">
        <title>The genomes of chicory, endive, great burdock and yacon provide insights into Asteraceae paleo-polyploidization history and plant inulin production.</title>
        <authorList>
            <person name="Fan W."/>
            <person name="Wang S."/>
            <person name="Wang H."/>
            <person name="Wang A."/>
            <person name="Jiang F."/>
            <person name="Liu H."/>
            <person name="Zhao H."/>
            <person name="Xu D."/>
            <person name="Zhang Y."/>
        </authorList>
    </citation>
    <scope>NUCLEOTIDE SEQUENCE [LARGE SCALE GENOMIC DNA]</scope>
    <source>
        <strain evidence="2">cv. Yunnan</strain>
        <tissue evidence="1">Leaves</tissue>
    </source>
</reference>
<organism evidence="1 2">
    <name type="scientific">Smallanthus sonchifolius</name>
    <dbReference type="NCBI Taxonomy" id="185202"/>
    <lineage>
        <taxon>Eukaryota</taxon>
        <taxon>Viridiplantae</taxon>
        <taxon>Streptophyta</taxon>
        <taxon>Embryophyta</taxon>
        <taxon>Tracheophyta</taxon>
        <taxon>Spermatophyta</taxon>
        <taxon>Magnoliopsida</taxon>
        <taxon>eudicotyledons</taxon>
        <taxon>Gunneridae</taxon>
        <taxon>Pentapetalae</taxon>
        <taxon>asterids</taxon>
        <taxon>campanulids</taxon>
        <taxon>Asterales</taxon>
        <taxon>Asteraceae</taxon>
        <taxon>Asteroideae</taxon>
        <taxon>Heliantheae alliance</taxon>
        <taxon>Millerieae</taxon>
        <taxon>Smallanthus</taxon>
    </lineage>
</organism>
<comment type="caution">
    <text evidence="1">The sequence shown here is derived from an EMBL/GenBank/DDBJ whole genome shotgun (WGS) entry which is preliminary data.</text>
</comment>
<proteinExistence type="predicted"/>
<protein>
    <submittedName>
        <fullName evidence="1">Uncharacterized protein</fullName>
    </submittedName>
</protein>
<reference evidence="2" key="1">
    <citation type="journal article" date="2022" name="Mol. Ecol. Resour.">
        <title>The genomes of chicory, endive, great burdock and yacon provide insights into Asteraceae palaeo-polyploidization history and plant inulin production.</title>
        <authorList>
            <person name="Fan W."/>
            <person name="Wang S."/>
            <person name="Wang H."/>
            <person name="Wang A."/>
            <person name="Jiang F."/>
            <person name="Liu H."/>
            <person name="Zhao H."/>
            <person name="Xu D."/>
            <person name="Zhang Y."/>
        </authorList>
    </citation>
    <scope>NUCLEOTIDE SEQUENCE [LARGE SCALE GENOMIC DNA]</scope>
    <source>
        <strain evidence="2">cv. Yunnan</strain>
    </source>
</reference>
<dbReference type="EMBL" id="CM042024">
    <property type="protein sequence ID" value="KAI3810027.1"/>
    <property type="molecule type" value="Genomic_DNA"/>
</dbReference>
<sequence length="72" mass="7719">MFGADRILRPVAEKTPLLNQPIAATFTFLYVTRVSSKVVVRMVLVEASATAAMATRRRTPAAANTSGDVVIV</sequence>
<dbReference type="Proteomes" id="UP001056120">
    <property type="component" value="Linkage Group LG07"/>
</dbReference>